<dbReference type="FunFam" id="1.10.287.1080:FF:000001">
    <property type="entry name" value="Nucleoside triphosphate pyrophosphohydrolase"/>
    <property type="match status" value="1"/>
</dbReference>
<organism evidence="6 7">
    <name type="scientific">Marinobacter excellens HL-55</name>
    <dbReference type="NCBI Taxonomy" id="1305731"/>
    <lineage>
        <taxon>Bacteria</taxon>
        <taxon>Pseudomonadati</taxon>
        <taxon>Pseudomonadota</taxon>
        <taxon>Gammaproteobacteria</taxon>
        <taxon>Pseudomonadales</taxon>
        <taxon>Marinobacteraceae</taxon>
        <taxon>Marinobacter</taxon>
    </lineage>
</organism>
<dbReference type="NCBIfam" id="NF007113">
    <property type="entry name" value="PRK09562.1"/>
    <property type="match status" value="1"/>
</dbReference>
<comment type="catalytic activity">
    <reaction evidence="1">
        <text>ATP + H2O = AMP + diphosphate + H(+)</text>
        <dbReference type="Rhea" id="RHEA:14245"/>
        <dbReference type="ChEBI" id="CHEBI:15377"/>
        <dbReference type="ChEBI" id="CHEBI:15378"/>
        <dbReference type="ChEBI" id="CHEBI:30616"/>
        <dbReference type="ChEBI" id="CHEBI:33019"/>
        <dbReference type="ChEBI" id="CHEBI:456215"/>
        <dbReference type="EC" id="3.6.1.8"/>
    </reaction>
</comment>
<dbReference type="GO" id="GO:0047693">
    <property type="term" value="F:ATP diphosphatase activity"/>
    <property type="evidence" value="ECO:0007669"/>
    <property type="project" value="UniProtKB-EC"/>
</dbReference>
<feature type="domain" description="NTP pyrophosphohydrolase MazG-like" evidence="5">
    <location>
        <begin position="182"/>
        <end position="243"/>
    </location>
</feature>
<dbReference type="GO" id="GO:0046081">
    <property type="term" value="P:dUTP catabolic process"/>
    <property type="evidence" value="ECO:0007669"/>
    <property type="project" value="TreeGrafter"/>
</dbReference>
<comment type="similarity">
    <text evidence="2">Belongs to the nucleoside triphosphate pyrophosphohydrolase family.</text>
</comment>
<dbReference type="GO" id="GO:0006203">
    <property type="term" value="P:dGTP catabolic process"/>
    <property type="evidence" value="ECO:0007669"/>
    <property type="project" value="TreeGrafter"/>
</dbReference>
<evidence type="ECO:0000256" key="1">
    <source>
        <dbReference type="ARBA" id="ARBA00052141"/>
    </source>
</evidence>
<dbReference type="GO" id="GO:0046047">
    <property type="term" value="P:TTP catabolic process"/>
    <property type="evidence" value="ECO:0007669"/>
    <property type="project" value="TreeGrafter"/>
</dbReference>
<evidence type="ECO:0000259" key="5">
    <source>
        <dbReference type="Pfam" id="PF03819"/>
    </source>
</evidence>
<dbReference type="CDD" id="cd11528">
    <property type="entry name" value="NTP-PPase_MazG_Nterm"/>
    <property type="match status" value="1"/>
</dbReference>
<dbReference type="GO" id="GO:0046061">
    <property type="term" value="P:dATP catabolic process"/>
    <property type="evidence" value="ECO:0007669"/>
    <property type="project" value="TreeGrafter"/>
</dbReference>
<dbReference type="InterPro" id="IPR048011">
    <property type="entry name" value="NTP-PPase_MazG-like_C"/>
</dbReference>
<dbReference type="STRING" id="1305731.GCA_000934705_02044"/>
<dbReference type="AlphaFoldDB" id="A0A0P8CZA0"/>
<dbReference type="OrthoDB" id="9808939at2"/>
<dbReference type="PANTHER" id="PTHR30522">
    <property type="entry name" value="NUCLEOSIDE TRIPHOSPHATE PYROPHOSPHOHYDROLASE"/>
    <property type="match status" value="1"/>
</dbReference>
<dbReference type="EC" id="3.6.1.8" evidence="3"/>
<accession>A0A0P8CZA0</accession>
<dbReference type="Proteomes" id="UP000050416">
    <property type="component" value="Unassembled WGS sequence"/>
</dbReference>
<dbReference type="InterPro" id="IPR011551">
    <property type="entry name" value="NTP_PyrPHydrolase_MazG"/>
</dbReference>
<dbReference type="GO" id="GO:0046076">
    <property type="term" value="P:dTTP catabolic process"/>
    <property type="evidence" value="ECO:0007669"/>
    <property type="project" value="TreeGrafter"/>
</dbReference>
<dbReference type="GO" id="GO:0046052">
    <property type="term" value="P:UTP catabolic process"/>
    <property type="evidence" value="ECO:0007669"/>
    <property type="project" value="TreeGrafter"/>
</dbReference>
<evidence type="ECO:0000256" key="2">
    <source>
        <dbReference type="ARBA" id="ARBA00061115"/>
    </source>
</evidence>
<proteinExistence type="inferred from homology"/>
<feature type="domain" description="NTP pyrophosphohydrolase MazG-like" evidence="5">
    <location>
        <begin position="28"/>
        <end position="101"/>
    </location>
</feature>
<dbReference type="NCBIfam" id="TIGR00444">
    <property type="entry name" value="mazG"/>
    <property type="match status" value="1"/>
</dbReference>
<dbReference type="InterPro" id="IPR048015">
    <property type="entry name" value="NTP-PPase_MazG-like_N"/>
</dbReference>
<sequence length="293" mass="33828">MSYTIDDLKTLMARLREPETGCPWDTKQTFSSIVPHTIEEAYEVADAIEQADYPHLKDELGDLLFQVIFYAQMGQEQGHFEFDGVVDHLVQKLIRRHPHVFPEGTLASRIDPDNRPDEAWIKESWERIKAEERAQKPVADEPVSRLDGIARTLPAMARAEKLQKRASRHGFDWPDIGPVFDKLHEEIDELKEAWQAAEAGTGNRDCVEDELGDLMFVCVNLARFMKVNPEQALKRTNHKFDARFRAIERALESEGRNMDEETLEALDAIWQSVKGVEKEQWVRTRRGTDKYNP</sequence>
<keyword evidence="6" id="KW-0378">Hydrolase</keyword>
<protein>
    <recommendedName>
        <fullName evidence="4">Nucleoside triphosphate pyrophosphohydrolase</fullName>
        <ecNumber evidence="3">3.6.1.8</ecNumber>
    </recommendedName>
</protein>
<dbReference type="PANTHER" id="PTHR30522:SF0">
    <property type="entry name" value="NUCLEOSIDE TRIPHOSPHATE PYROPHOSPHOHYDROLASE"/>
    <property type="match status" value="1"/>
</dbReference>
<evidence type="ECO:0000313" key="7">
    <source>
        <dbReference type="Proteomes" id="UP000050416"/>
    </source>
</evidence>
<name>A0A0P8CZA0_9GAMM</name>
<comment type="caution">
    <text evidence="6">The sequence shown here is derived from an EMBL/GenBank/DDBJ whole genome shotgun (WGS) entry which is preliminary data.</text>
</comment>
<dbReference type="GO" id="GO:0006950">
    <property type="term" value="P:response to stress"/>
    <property type="evidence" value="ECO:0007669"/>
    <property type="project" value="UniProtKB-ARBA"/>
</dbReference>
<dbReference type="EMBL" id="LJZQ01000011">
    <property type="protein sequence ID" value="KPQ28863.1"/>
    <property type="molecule type" value="Genomic_DNA"/>
</dbReference>
<evidence type="ECO:0000313" key="6">
    <source>
        <dbReference type="EMBL" id="KPQ28863.1"/>
    </source>
</evidence>
<gene>
    <name evidence="6" type="primary">mazG</name>
    <name evidence="6" type="ORF">HLUCCX14_09180</name>
</gene>
<reference evidence="6 7" key="1">
    <citation type="submission" date="2015-09" db="EMBL/GenBank/DDBJ databases">
        <title>Identification and resolution of microdiversity through metagenomic sequencing of parallel consortia.</title>
        <authorList>
            <person name="Nelson W.C."/>
            <person name="Romine M.F."/>
            <person name="Lindemann S.R."/>
        </authorList>
    </citation>
    <scope>NUCLEOTIDE SEQUENCE [LARGE SCALE GENOMIC DNA]</scope>
    <source>
        <strain evidence="6">HL-55</strain>
    </source>
</reference>
<dbReference type="CDD" id="cd11529">
    <property type="entry name" value="NTP-PPase_MazG_Cterm"/>
    <property type="match status" value="1"/>
</dbReference>
<dbReference type="FunFam" id="1.10.287.1080:FF:000003">
    <property type="entry name" value="Nucleoside triphosphate pyrophosphohydrolase"/>
    <property type="match status" value="1"/>
</dbReference>
<dbReference type="Gene3D" id="1.10.287.1080">
    <property type="entry name" value="MazG-like"/>
    <property type="match status" value="2"/>
</dbReference>
<dbReference type="SUPFAM" id="SSF101386">
    <property type="entry name" value="all-alpha NTP pyrophosphatases"/>
    <property type="match status" value="2"/>
</dbReference>
<evidence type="ECO:0000256" key="4">
    <source>
        <dbReference type="ARBA" id="ARBA00074799"/>
    </source>
</evidence>
<dbReference type="Pfam" id="PF03819">
    <property type="entry name" value="MazG"/>
    <property type="match status" value="2"/>
</dbReference>
<dbReference type="InterPro" id="IPR004518">
    <property type="entry name" value="MazG-like_dom"/>
</dbReference>
<dbReference type="PATRIC" id="fig|1305731.5.peg.180"/>
<evidence type="ECO:0000256" key="3">
    <source>
        <dbReference type="ARBA" id="ARBA00066372"/>
    </source>
</evidence>